<comment type="similarity">
    <text evidence="5">Belongs to the CFAP91 family.</text>
</comment>
<accession>A0A8C4RW26</accession>
<feature type="region of interest" description="Disordered" evidence="8">
    <location>
        <begin position="22"/>
        <end position="42"/>
    </location>
</feature>
<dbReference type="GO" id="GO:0005930">
    <property type="term" value="C:axoneme"/>
    <property type="evidence" value="ECO:0007669"/>
    <property type="project" value="UniProtKB-SubCell"/>
</dbReference>
<evidence type="ECO:0000313" key="10">
    <source>
        <dbReference type="Ensembl" id="ENSECRP00000008500.1"/>
    </source>
</evidence>
<evidence type="ECO:0000256" key="3">
    <source>
        <dbReference type="ARBA" id="ARBA00023212"/>
    </source>
</evidence>
<reference evidence="10" key="3">
    <citation type="submission" date="2025-09" db="UniProtKB">
        <authorList>
            <consortium name="Ensembl"/>
        </authorList>
    </citation>
    <scope>IDENTIFICATION</scope>
</reference>
<protein>
    <recommendedName>
        <fullName evidence="6">Cilia- and flagella-associated protein 91</fullName>
    </recommendedName>
</protein>
<reference evidence="10" key="2">
    <citation type="submission" date="2025-08" db="UniProtKB">
        <authorList>
            <consortium name="Ensembl"/>
        </authorList>
    </citation>
    <scope>IDENTIFICATION</scope>
</reference>
<dbReference type="Pfam" id="PF14738">
    <property type="entry name" value="CFAP91"/>
    <property type="match status" value="1"/>
</dbReference>
<dbReference type="AlphaFoldDB" id="A0A8C4RW26"/>
<proteinExistence type="inferred from homology"/>
<feature type="domain" description="CFAP91" evidence="9">
    <location>
        <begin position="165"/>
        <end position="317"/>
    </location>
</feature>
<dbReference type="PANTHER" id="PTHR22455:SF10">
    <property type="entry name" value="CILIA- AND FLAGELLA-ASSOCIATED PROTEIN 91"/>
    <property type="match status" value="1"/>
</dbReference>
<evidence type="ECO:0000256" key="6">
    <source>
        <dbReference type="ARBA" id="ARBA00029555"/>
    </source>
</evidence>
<evidence type="ECO:0000256" key="2">
    <source>
        <dbReference type="ARBA" id="ARBA00022490"/>
    </source>
</evidence>
<evidence type="ECO:0000256" key="8">
    <source>
        <dbReference type="SAM" id="MobiDB-lite"/>
    </source>
</evidence>
<sequence length="697" mass="81861">MCTILFYAVPGSRLGLNVSQANPSQHRAQGRNKSWAGHTHTHTHTPIPEYKTMFSSLPHHPRFTLRLEASDPVPSFIDRRWRGRVEQRKEALQKLVEYNPAFKNLNIYENPDVSGMNRWKYFKRPLIPYLHQVLPNVVLAVSNADSYVVHEKGKPPIKLVQSVGIQTDYRDSETQTDPYSPEYVVRPGSAPELLTLASLTWGRGLPAGWEEVKMITRAREKRAWEAALPPLNDLSQLQKRRKMMDEMERKEWAFREREIEKLQEIRLKVLQQLLKERDAKQREIQATRMDNRWKLLQEEKEKKLTEIHKGHIRAIRRITGKMKNVEGKRERHDVIAEYANYGSQIYAPLSRTGLFPDRDSEKYVVKSNFLNTYEGLLELEASLPDFVTQPRIKVPKPKVMTGYIRRTARREMELTEMYQGEEERELAVICLQKLIRGRAIQNMMFEGKEKRIELIQELRTTHALQEDRQLIKKTEKQVILALQRQRELHEHKVSTAEGHRANVEGGLLADLFDYLSKELIRLQEERRIHALAVLAERDRRLREAEESGLRQLEERRRREEDEIFKQVVRVHQETVDCYLEDIIFSNLESTADEQAREEIHKVAEEINNIAYTMEETRTRLQSEEIVAELVYSFLIPEVHKITFREKGKCLLDKLRSSLYERDLGVIVHPESVQKQLRRVIWCLENSSTNSTSLYSNE</sequence>
<evidence type="ECO:0000256" key="1">
    <source>
        <dbReference type="ARBA" id="ARBA00004430"/>
    </source>
</evidence>
<dbReference type="Ensembl" id="ENSECRT00000008643.1">
    <property type="protein sequence ID" value="ENSECRP00000008500.1"/>
    <property type="gene ID" value="ENSECRG00000005681.1"/>
</dbReference>
<dbReference type="PANTHER" id="PTHR22455">
    <property type="entry name" value="CILIA- AND FLAGELLA-ASSOCIATED PROTEIN 91"/>
    <property type="match status" value="1"/>
</dbReference>
<feature type="coiled-coil region" evidence="7">
    <location>
        <begin position="535"/>
        <end position="569"/>
    </location>
</feature>
<keyword evidence="11" id="KW-1185">Reference proteome</keyword>
<keyword evidence="7" id="KW-0175">Coiled coil</keyword>
<organism evidence="10 11">
    <name type="scientific">Erpetoichthys calabaricus</name>
    <name type="common">Rope fish</name>
    <name type="synonym">Calamoichthys calabaricus</name>
    <dbReference type="NCBI Taxonomy" id="27687"/>
    <lineage>
        <taxon>Eukaryota</taxon>
        <taxon>Metazoa</taxon>
        <taxon>Chordata</taxon>
        <taxon>Craniata</taxon>
        <taxon>Vertebrata</taxon>
        <taxon>Euteleostomi</taxon>
        <taxon>Actinopterygii</taxon>
        <taxon>Polypteriformes</taxon>
        <taxon>Polypteridae</taxon>
        <taxon>Erpetoichthys</taxon>
    </lineage>
</organism>
<dbReference type="InterPro" id="IPR032840">
    <property type="entry name" value="CFAP91_dom"/>
</dbReference>
<evidence type="ECO:0000256" key="4">
    <source>
        <dbReference type="ARBA" id="ARBA00023273"/>
    </source>
</evidence>
<keyword evidence="3" id="KW-0206">Cytoskeleton</keyword>
<keyword evidence="4" id="KW-0966">Cell projection</keyword>
<name>A0A8C4RW26_ERPCA</name>
<dbReference type="InterPro" id="IPR026720">
    <property type="entry name" value="CFAP91"/>
</dbReference>
<gene>
    <name evidence="10" type="primary">CFAP91</name>
    <name evidence="10" type="synonym">cfap91</name>
</gene>
<evidence type="ECO:0000259" key="9">
    <source>
        <dbReference type="Pfam" id="PF14738"/>
    </source>
</evidence>
<dbReference type="Proteomes" id="UP000694620">
    <property type="component" value="Chromosome 4"/>
</dbReference>
<evidence type="ECO:0000256" key="7">
    <source>
        <dbReference type="SAM" id="Coils"/>
    </source>
</evidence>
<evidence type="ECO:0000313" key="11">
    <source>
        <dbReference type="Proteomes" id="UP000694620"/>
    </source>
</evidence>
<comment type="subcellular location">
    <subcellularLocation>
        <location evidence="1">Cytoplasm</location>
        <location evidence="1">Cytoskeleton</location>
        <location evidence="1">Cilium axoneme</location>
    </subcellularLocation>
</comment>
<keyword evidence="2" id="KW-0963">Cytoplasm</keyword>
<evidence type="ECO:0000256" key="5">
    <source>
        <dbReference type="ARBA" id="ARBA00029468"/>
    </source>
</evidence>
<reference evidence="10" key="1">
    <citation type="submission" date="2021-06" db="EMBL/GenBank/DDBJ databases">
        <authorList>
            <consortium name="Wellcome Sanger Institute Data Sharing"/>
        </authorList>
    </citation>
    <scope>NUCLEOTIDE SEQUENCE [LARGE SCALE GENOMIC DNA]</scope>
</reference>
<dbReference type="GeneTree" id="ENSGT00390000003024"/>